<accession>A0A7K1XWT4</accession>
<dbReference type="SUPFAM" id="SSF46785">
    <property type="entry name" value="Winged helix' DNA-binding domain"/>
    <property type="match status" value="1"/>
</dbReference>
<dbReference type="Gene3D" id="1.10.4040.10">
    <property type="entry name" value="Penicillinase repressor domain"/>
    <property type="match status" value="1"/>
</dbReference>
<dbReference type="InterPro" id="IPR036388">
    <property type="entry name" value="WH-like_DNA-bd_sf"/>
</dbReference>
<dbReference type="Gene3D" id="1.10.10.10">
    <property type="entry name" value="Winged helix-like DNA-binding domain superfamily/Winged helix DNA-binding domain"/>
    <property type="match status" value="1"/>
</dbReference>
<comment type="similarity">
    <text evidence="1">Belongs to the BlaI transcriptional regulatory family.</text>
</comment>
<dbReference type="Pfam" id="PF03965">
    <property type="entry name" value="Penicillinase_R"/>
    <property type="match status" value="1"/>
</dbReference>
<keyword evidence="2" id="KW-0805">Transcription regulation</keyword>
<dbReference type="Proteomes" id="UP000451233">
    <property type="component" value="Unassembled WGS sequence"/>
</dbReference>
<keyword evidence="6" id="KW-1185">Reference proteome</keyword>
<keyword evidence="4" id="KW-0804">Transcription</keyword>
<evidence type="ECO:0000256" key="4">
    <source>
        <dbReference type="ARBA" id="ARBA00023163"/>
    </source>
</evidence>
<dbReference type="InterPro" id="IPR005650">
    <property type="entry name" value="BlaI_family"/>
</dbReference>
<dbReference type="AlphaFoldDB" id="A0A7K1XWT4"/>
<evidence type="ECO:0000256" key="3">
    <source>
        <dbReference type="ARBA" id="ARBA00023125"/>
    </source>
</evidence>
<dbReference type="GO" id="GO:0045892">
    <property type="term" value="P:negative regulation of DNA-templated transcription"/>
    <property type="evidence" value="ECO:0007669"/>
    <property type="project" value="InterPro"/>
</dbReference>
<reference evidence="5 6" key="1">
    <citation type="submission" date="2019-11" db="EMBL/GenBank/DDBJ databases">
        <title>Pedobacter sp. HMF7056 Genome sequencing and assembly.</title>
        <authorList>
            <person name="Kang H."/>
            <person name="Kim H."/>
            <person name="Joh K."/>
        </authorList>
    </citation>
    <scope>NUCLEOTIDE SEQUENCE [LARGE SCALE GENOMIC DNA]</scope>
    <source>
        <strain evidence="5 6">HMF7056</strain>
    </source>
</reference>
<name>A0A7K1XWT4_9SPHI</name>
<dbReference type="EMBL" id="WVHS01000002">
    <property type="protein sequence ID" value="MXV15441.1"/>
    <property type="molecule type" value="Genomic_DNA"/>
</dbReference>
<evidence type="ECO:0000256" key="2">
    <source>
        <dbReference type="ARBA" id="ARBA00023015"/>
    </source>
</evidence>
<evidence type="ECO:0000313" key="5">
    <source>
        <dbReference type="EMBL" id="MXV15441.1"/>
    </source>
</evidence>
<gene>
    <name evidence="5" type="ORF">GS398_09015</name>
</gene>
<dbReference type="GO" id="GO:0003677">
    <property type="term" value="F:DNA binding"/>
    <property type="evidence" value="ECO:0007669"/>
    <property type="project" value="UniProtKB-KW"/>
</dbReference>
<dbReference type="PIRSF" id="PIRSF019455">
    <property type="entry name" value="CopR_AtkY"/>
    <property type="match status" value="1"/>
</dbReference>
<protein>
    <submittedName>
        <fullName evidence="5">BlaI/MecI/CopY family transcriptional regulator</fullName>
    </submittedName>
</protein>
<dbReference type="RefSeq" id="WP_160906437.1">
    <property type="nucleotide sequence ID" value="NZ_WVHS01000002.1"/>
</dbReference>
<sequence length="131" mass="14945">MKPGRPKSDIQEPSRSELEILKVLWESGTATVRFVNDRLNEQKAGVQYTSTLKLMQIMLDKGLVTRDNSQMTHVYRAATAEHKTKKALLDRFVDTIYDGSASSLMMHLLGSTRPSKEELEKFKELVKKMES</sequence>
<organism evidence="5 6">
    <name type="scientific">Hufsiella ginkgonis</name>
    <dbReference type="NCBI Taxonomy" id="2695274"/>
    <lineage>
        <taxon>Bacteria</taxon>
        <taxon>Pseudomonadati</taxon>
        <taxon>Bacteroidota</taxon>
        <taxon>Sphingobacteriia</taxon>
        <taxon>Sphingobacteriales</taxon>
        <taxon>Sphingobacteriaceae</taxon>
        <taxon>Hufsiella</taxon>
    </lineage>
</organism>
<comment type="caution">
    <text evidence="5">The sequence shown here is derived from an EMBL/GenBank/DDBJ whole genome shotgun (WGS) entry which is preliminary data.</text>
</comment>
<keyword evidence="3" id="KW-0238">DNA-binding</keyword>
<dbReference type="InterPro" id="IPR036390">
    <property type="entry name" value="WH_DNA-bd_sf"/>
</dbReference>
<proteinExistence type="inferred from homology"/>
<evidence type="ECO:0000313" key="6">
    <source>
        <dbReference type="Proteomes" id="UP000451233"/>
    </source>
</evidence>
<evidence type="ECO:0000256" key="1">
    <source>
        <dbReference type="ARBA" id="ARBA00011046"/>
    </source>
</evidence>